<dbReference type="Proteomes" id="UP000062255">
    <property type="component" value="Chromosome"/>
</dbReference>
<feature type="domain" description="RES" evidence="1">
    <location>
        <begin position="37"/>
        <end position="178"/>
    </location>
</feature>
<dbReference type="RefSeq" id="WP_049745128.1">
    <property type="nucleotide sequence ID" value="NZ_CP012150.1"/>
</dbReference>
<sequence>MTSAFPPVDLDCPDPQNCPVASALPRLRTTTIAAHSPWFRAYSATWGYDEFNPGYGDARFSPIDDPHTGERLPSMYLAATPAAALLETVFHDVHQRSARIIYQRDLRGMLLAHLRTPVAARLGDLRDPELLRLGLTRDQIVTTTAEHYPCTRRQATTALAGHRGTRTLHGLIWNSRQSEFAGQQPAEVMVVYGGTRYPSTRGGWTLFGPGASSLYDGPGRLLVDEIAESLSATVDLED</sequence>
<dbReference type="Pfam" id="PF08808">
    <property type="entry name" value="RES"/>
    <property type="match status" value="1"/>
</dbReference>
<gene>
    <name evidence="2" type="ORF">AFA91_13335</name>
</gene>
<evidence type="ECO:0000313" key="2">
    <source>
        <dbReference type="EMBL" id="AKS32697.1"/>
    </source>
</evidence>
<evidence type="ECO:0000259" key="1">
    <source>
        <dbReference type="Pfam" id="PF08808"/>
    </source>
</evidence>
<name>A0A0K0X5N1_MYCGD</name>
<proteinExistence type="predicted"/>
<dbReference type="KEGG" id="mgo:AFA91_13335"/>
<evidence type="ECO:0000313" key="3">
    <source>
        <dbReference type="Proteomes" id="UP000062255"/>
    </source>
</evidence>
<organism evidence="2 3">
    <name type="scientific">Mycolicibacterium goodii</name>
    <name type="common">Mycobacterium goodii</name>
    <dbReference type="NCBI Taxonomy" id="134601"/>
    <lineage>
        <taxon>Bacteria</taxon>
        <taxon>Bacillati</taxon>
        <taxon>Actinomycetota</taxon>
        <taxon>Actinomycetes</taxon>
        <taxon>Mycobacteriales</taxon>
        <taxon>Mycobacteriaceae</taxon>
        <taxon>Mycolicibacterium</taxon>
    </lineage>
</organism>
<dbReference type="InterPro" id="IPR014914">
    <property type="entry name" value="RES_dom"/>
</dbReference>
<dbReference type="AlphaFoldDB" id="A0A0K0X5N1"/>
<accession>A0A0K0X5N1</accession>
<dbReference type="EMBL" id="CP012150">
    <property type="protein sequence ID" value="AKS32697.1"/>
    <property type="molecule type" value="Genomic_DNA"/>
</dbReference>
<dbReference type="PATRIC" id="fig|134601.6.peg.2768"/>
<reference evidence="2 3" key="1">
    <citation type="submission" date="2015-07" db="EMBL/GenBank/DDBJ databases">
        <title>Complete genome sequence of Mycobacterium goodii X7B, a facultative thermophilic biodesulfurizing bacterium.</title>
        <authorList>
            <person name="Yu B."/>
            <person name="Li F."/>
            <person name="Xu P."/>
        </authorList>
    </citation>
    <scope>NUCLEOTIDE SEQUENCE [LARGE SCALE GENOMIC DNA]</scope>
    <source>
        <strain evidence="2 3">X7B</strain>
    </source>
</reference>
<dbReference type="OrthoDB" id="7257056at2"/>
<dbReference type="STRING" id="134601.AFA91_13335"/>
<protein>
    <recommendedName>
        <fullName evidence="1">RES domain-containing protein</fullName>
    </recommendedName>
</protein>